<dbReference type="Proteomes" id="UP001166286">
    <property type="component" value="Unassembled WGS sequence"/>
</dbReference>
<dbReference type="InterPro" id="IPR056681">
    <property type="entry name" value="DUF7779"/>
</dbReference>
<dbReference type="InterPro" id="IPR019734">
    <property type="entry name" value="TPR_rpt"/>
</dbReference>
<comment type="caution">
    <text evidence="2">The sequence shown here is derived from an EMBL/GenBank/DDBJ whole genome shotgun (WGS) entry which is preliminary data.</text>
</comment>
<feature type="domain" description="DUF7779" evidence="1">
    <location>
        <begin position="636"/>
        <end position="724"/>
    </location>
</feature>
<evidence type="ECO:0000313" key="2">
    <source>
        <dbReference type="EMBL" id="KAK0511030.1"/>
    </source>
</evidence>
<name>A0AA39QXJ3_9LECA</name>
<dbReference type="Gene3D" id="3.40.50.300">
    <property type="entry name" value="P-loop containing nucleotide triphosphate hydrolases"/>
    <property type="match status" value="1"/>
</dbReference>
<organism evidence="2 3">
    <name type="scientific">Cladonia borealis</name>
    <dbReference type="NCBI Taxonomy" id="184061"/>
    <lineage>
        <taxon>Eukaryota</taxon>
        <taxon>Fungi</taxon>
        <taxon>Dikarya</taxon>
        <taxon>Ascomycota</taxon>
        <taxon>Pezizomycotina</taxon>
        <taxon>Lecanoromycetes</taxon>
        <taxon>OSLEUM clade</taxon>
        <taxon>Lecanoromycetidae</taxon>
        <taxon>Lecanorales</taxon>
        <taxon>Lecanorineae</taxon>
        <taxon>Cladoniaceae</taxon>
        <taxon>Cladonia</taxon>
    </lineage>
</organism>
<dbReference type="Pfam" id="PF13374">
    <property type="entry name" value="TPR_10"/>
    <property type="match status" value="1"/>
</dbReference>
<keyword evidence="3" id="KW-1185">Reference proteome</keyword>
<dbReference type="Gene3D" id="1.25.40.10">
    <property type="entry name" value="Tetratricopeptide repeat domain"/>
    <property type="match status" value="2"/>
</dbReference>
<evidence type="ECO:0000259" key="1">
    <source>
        <dbReference type="Pfam" id="PF25000"/>
    </source>
</evidence>
<gene>
    <name evidence="2" type="ORF">JMJ35_006582</name>
</gene>
<proteinExistence type="predicted"/>
<dbReference type="InterPro" id="IPR027417">
    <property type="entry name" value="P-loop_NTPase"/>
</dbReference>
<dbReference type="GO" id="GO:0043531">
    <property type="term" value="F:ADP binding"/>
    <property type="evidence" value="ECO:0007669"/>
    <property type="project" value="InterPro"/>
</dbReference>
<reference evidence="2" key="1">
    <citation type="submission" date="2023-03" db="EMBL/GenBank/DDBJ databases">
        <title>Complete genome of Cladonia borealis.</title>
        <authorList>
            <person name="Park H."/>
        </authorList>
    </citation>
    <scope>NUCLEOTIDE SEQUENCE</scope>
    <source>
        <strain evidence="2">ANT050790</strain>
    </source>
</reference>
<dbReference type="SUPFAM" id="SSF48452">
    <property type="entry name" value="TPR-like"/>
    <property type="match status" value="2"/>
</dbReference>
<dbReference type="Pfam" id="PF25000">
    <property type="entry name" value="DUF7779"/>
    <property type="match status" value="1"/>
</dbReference>
<dbReference type="AlphaFoldDB" id="A0AA39QXJ3"/>
<protein>
    <recommendedName>
        <fullName evidence="1">DUF7779 domain-containing protein</fullName>
    </recommendedName>
</protein>
<dbReference type="PANTHER" id="PTHR35205:SF1">
    <property type="entry name" value="ZU5 DOMAIN-CONTAINING PROTEIN"/>
    <property type="match status" value="1"/>
</dbReference>
<dbReference type="EMBL" id="JAFEKC020000014">
    <property type="protein sequence ID" value="KAK0511030.1"/>
    <property type="molecule type" value="Genomic_DNA"/>
</dbReference>
<sequence length="1118" mass="125700">MFAGPGRGYKSQQTRLWQLHRGSQAQTLLIALPGVGTLPVDKWREEEDRECWLRSIGQSHMDEICVYTYENELAADGSLSWQQIESEGANFLGALQDLTQMQEVRVATFADIQPLRICGKQLQNCAIIFVAHSLGAVILKRATCIAHGQPQRFNTLLRNIAGAIFLASPHSQSDILSTWGCIPLILKTYWRSKLKHTITKEITSGLAEDCLNFEQVFDQTPVLSLYETAETRTGGLFGPKLVVGDFTFRMLKISLLTTLLQLIGEGLAKTNTKLEILRGIKADHNDICCIREASYEFIAVTNFIESCVAKIRDLTKAGKQDYLLSNTPTQRSLALPDRPPSLSSLTLGDNFKDDALSVRLGSDSVVTSKGKILEALDEALVPSTAVADDDSRIRLKTFAICGSGGMGKTQIALEFVYRHKKYFDAIFWVHADEPSKIAHDLSNIATTLGLVSEDSVEARDVVLTRDLVLGWLTNPLKSYKHLDQQNPEEASCLVIFDNVDDADILDDYWPMGSPASVLITSRDPLLKTYIYTDDSGHCGISLQSFDQSEATNFLLKLTRREREASEKASGQAIVDVLGGLPLAISQMAGVIVRNELSFTEFLEMYGKESAHAQLFKLQVGQLKSRTQYDHTIASVWALDGLDDGAASLLGVLSLLDPDGIPEYILDVDKSSFRWEGYPQDVMTYQQARTELLKSSLITRDRVAKKLFIHRLIQDAARASMSDERFDLAFGFTLCLLSSAWPYEDFGFGNEQYRWARCNEIYRHVLRLQKLFERFHPPDRLSHATIEPPKLLLDLARFSILSSNFSDTVPFLNMAQSICTRLQKSQVTLPAGESDINDQFENLLRRFHHHRGELSLHTNQPQMSLSSYHTFIKMLRDQLGDHPRGRDQSLGVAWNELGCAYLQNDNAVDAEDCFKKSIDALGALEGATRISISMPLVNIAFAYLHGGRFEEAASTFQEALIDREREYGLNDRTSFVTGKLLLGYGNVKASQGLLDESFALHQRCLLHYKSTVGNNHHRTGDGCVKVSDHYVRLLQFDSALSLLDQALKIFGDHEHFIPEKARAKFRRAKLFRLMDRTPESEEDLRRAFELFRRVRPQSSKTLIQLEDSDFDNAVMFWSR</sequence>
<dbReference type="SMART" id="SM00028">
    <property type="entry name" value="TPR"/>
    <property type="match status" value="3"/>
</dbReference>
<dbReference type="SUPFAM" id="SSF52540">
    <property type="entry name" value="P-loop containing nucleoside triphosphate hydrolases"/>
    <property type="match status" value="1"/>
</dbReference>
<evidence type="ECO:0000313" key="3">
    <source>
        <dbReference type="Proteomes" id="UP001166286"/>
    </source>
</evidence>
<dbReference type="PANTHER" id="PTHR35205">
    <property type="entry name" value="NB-ARC AND TPR DOMAIN PROTEIN"/>
    <property type="match status" value="1"/>
</dbReference>
<accession>A0AA39QXJ3</accession>
<dbReference type="InterPro" id="IPR011990">
    <property type="entry name" value="TPR-like_helical_dom_sf"/>
</dbReference>